<name>A0ABW3K046_9BACT</name>
<comment type="caution">
    <text evidence="1">The sequence shown here is derived from an EMBL/GenBank/DDBJ whole genome shotgun (WGS) entry which is preliminary data.</text>
</comment>
<dbReference type="EMBL" id="JBHTKA010000001">
    <property type="protein sequence ID" value="MFD0999129.1"/>
    <property type="molecule type" value="Genomic_DNA"/>
</dbReference>
<accession>A0ABW3K046</accession>
<reference evidence="2" key="1">
    <citation type="journal article" date="2019" name="Int. J. Syst. Evol. Microbiol.">
        <title>The Global Catalogue of Microorganisms (GCM) 10K type strain sequencing project: providing services to taxonomists for standard genome sequencing and annotation.</title>
        <authorList>
            <consortium name="The Broad Institute Genomics Platform"/>
            <consortium name="The Broad Institute Genome Sequencing Center for Infectious Disease"/>
            <person name="Wu L."/>
            <person name="Ma J."/>
        </authorList>
    </citation>
    <scope>NUCLEOTIDE SEQUENCE [LARGE SCALE GENOMIC DNA]</scope>
    <source>
        <strain evidence="2">CCUG 58938</strain>
    </source>
</reference>
<dbReference type="PANTHER" id="PTHR30348">
    <property type="entry name" value="UNCHARACTERIZED PROTEIN YECE"/>
    <property type="match status" value="1"/>
</dbReference>
<keyword evidence="2" id="KW-1185">Reference proteome</keyword>
<sequence>MKCWTGCSGFSYPEWKGLFYPEKLSSRKWFEYYCEKFNTVELNNTFYRFPQVEHLKGWYERSPAQFRFAIKAPRIITHYKRFKNADDELQRFYDTVYSGLSEKLGSILFQLHPAMQYNEENLERILSTLQSNFTNVVEFRHVSWWNNDVLKQLKHHRVTFCSISYPGLPEDIYQTAPVVYYRFHGIPKLYYSDYDADALKEAHHAIAVLKHVKEAYVYFNNTAHGHALNNALYFKSL</sequence>
<dbReference type="InterPro" id="IPR036520">
    <property type="entry name" value="UPF0759_sf"/>
</dbReference>
<evidence type="ECO:0000313" key="1">
    <source>
        <dbReference type="EMBL" id="MFD0999129.1"/>
    </source>
</evidence>
<dbReference type="InterPro" id="IPR002763">
    <property type="entry name" value="DUF72"/>
</dbReference>
<dbReference type="RefSeq" id="WP_377577023.1">
    <property type="nucleotide sequence ID" value="NZ_JBHTKA010000001.1"/>
</dbReference>
<gene>
    <name evidence="1" type="ORF">ACFQ21_07415</name>
</gene>
<protein>
    <submittedName>
        <fullName evidence="1">DUF72 domain-containing protein</fullName>
    </submittedName>
</protein>
<proteinExistence type="predicted"/>
<dbReference type="SUPFAM" id="SSF117396">
    <property type="entry name" value="TM1631-like"/>
    <property type="match status" value="1"/>
</dbReference>
<organism evidence="1 2">
    <name type="scientific">Ohtaekwangia kribbensis</name>
    <dbReference type="NCBI Taxonomy" id="688913"/>
    <lineage>
        <taxon>Bacteria</taxon>
        <taxon>Pseudomonadati</taxon>
        <taxon>Bacteroidota</taxon>
        <taxon>Cytophagia</taxon>
        <taxon>Cytophagales</taxon>
        <taxon>Fulvivirgaceae</taxon>
        <taxon>Ohtaekwangia</taxon>
    </lineage>
</organism>
<dbReference type="Proteomes" id="UP001597112">
    <property type="component" value="Unassembled WGS sequence"/>
</dbReference>
<dbReference type="Pfam" id="PF01904">
    <property type="entry name" value="DUF72"/>
    <property type="match status" value="1"/>
</dbReference>
<dbReference type="Gene3D" id="3.20.20.410">
    <property type="entry name" value="Protein of unknown function UPF0759"/>
    <property type="match status" value="1"/>
</dbReference>
<dbReference type="PANTHER" id="PTHR30348:SF4">
    <property type="entry name" value="DUF72 DOMAIN-CONTAINING PROTEIN"/>
    <property type="match status" value="1"/>
</dbReference>
<evidence type="ECO:0000313" key="2">
    <source>
        <dbReference type="Proteomes" id="UP001597112"/>
    </source>
</evidence>